<proteinExistence type="predicted"/>
<dbReference type="Proteomes" id="UP000692954">
    <property type="component" value="Unassembled WGS sequence"/>
</dbReference>
<feature type="domain" description="Tyrosine specific protein phosphatases" evidence="3">
    <location>
        <begin position="328"/>
        <end position="386"/>
    </location>
</feature>
<dbReference type="PROSITE" id="PS50054">
    <property type="entry name" value="TYR_PHOSPHATASE_DUAL"/>
    <property type="match status" value="1"/>
</dbReference>
<sequence length="403" mass="47583">MQIHFCTPQYFFNISQKFPFIVYDLREHQHGYLKNSIHVTNINRVETVDDVKKHFEYPEQQSEQKKLEKLFISRKRNYNFFVPFDTSDMFSLLLKDRVKGEGSEISDQFSIPFETVTKWWHEITKKLPYRKNYKIRSRAYTMVIQDDDDDDELVDTDSYQTILHYKKHHTIVSSKKVVELQEITISNGPKLKQRSASQPNSIGIGQGNLHMNSELFGATLKIYEIFQKEKIRQMFIILDPIQIVFGNHPFLNYEITKNRGFLDKTFPNEIIENKLYLGGGDHAKDTEMLIDILGITHVVNATIEIQNYSDQLQYLNIKIYDEPQIDIKQYFEEVYQYIENALIGNGKVFVHCAQGKSRSACFIVMYLMRKFNWGFEKAYEFVKECREVVCINEGFINQLIDMN</sequence>
<evidence type="ECO:0000259" key="2">
    <source>
        <dbReference type="PROSITE" id="PS50054"/>
    </source>
</evidence>
<comment type="caution">
    <text evidence="4">The sequence shown here is derived from an EMBL/GenBank/DDBJ whole genome shotgun (WGS) entry which is preliminary data.</text>
</comment>
<dbReference type="PROSITE" id="PS50056">
    <property type="entry name" value="TYR_PHOSPHATASE_2"/>
    <property type="match status" value="1"/>
</dbReference>
<organism evidence="4 5">
    <name type="scientific">Paramecium sonneborni</name>
    <dbReference type="NCBI Taxonomy" id="65129"/>
    <lineage>
        <taxon>Eukaryota</taxon>
        <taxon>Sar</taxon>
        <taxon>Alveolata</taxon>
        <taxon>Ciliophora</taxon>
        <taxon>Intramacronucleata</taxon>
        <taxon>Oligohymenophorea</taxon>
        <taxon>Peniculida</taxon>
        <taxon>Parameciidae</taxon>
        <taxon>Paramecium</taxon>
    </lineage>
</organism>
<evidence type="ECO:0000259" key="3">
    <source>
        <dbReference type="PROSITE" id="PS50056"/>
    </source>
</evidence>
<dbReference type="InterPro" id="IPR020422">
    <property type="entry name" value="TYR_PHOSPHATASE_DUAL_dom"/>
</dbReference>
<dbReference type="AlphaFoldDB" id="A0A8S1QEG2"/>
<dbReference type="PANTHER" id="PTHR45864:SF8">
    <property type="entry name" value="CHROMOSOME UNDETERMINED SCAFFOLD_164, WHOLE GENOME SHOTGUN SEQUENCE"/>
    <property type="match status" value="1"/>
</dbReference>
<dbReference type="SMART" id="SM00195">
    <property type="entry name" value="DSPc"/>
    <property type="match status" value="1"/>
</dbReference>
<dbReference type="PROSITE" id="PS00383">
    <property type="entry name" value="TYR_PHOSPHATASE_1"/>
    <property type="match status" value="1"/>
</dbReference>
<evidence type="ECO:0000256" key="1">
    <source>
        <dbReference type="ARBA" id="ARBA00022912"/>
    </source>
</evidence>
<name>A0A8S1QEG2_9CILI</name>
<dbReference type="GO" id="GO:0003779">
    <property type="term" value="F:actin binding"/>
    <property type="evidence" value="ECO:0007669"/>
    <property type="project" value="InterPro"/>
</dbReference>
<dbReference type="InterPro" id="IPR000340">
    <property type="entry name" value="Dual-sp_phosphatase_cat-dom"/>
</dbReference>
<dbReference type="EMBL" id="CAJJDN010000105">
    <property type="protein sequence ID" value="CAD8114218.1"/>
    <property type="molecule type" value="Genomic_DNA"/>
</dbReference>
<feature type="domain" description="Tyrosine-protein phosphatase" evidence="2">
    <location>
        <begin position="266"/>
        <end position="403"/>
    </location>
</feature>
<dbReference type="InterPro" id="IPR043587">
    <property type="entry name" value="Phosphatase_SSH-like"/>
</dbReference>
<evidence type="ECO:0000313" key="4">
    <source>
        <dbReference type="EMBL" id="CAD8114218.1"/>
    </source>
</evidence>
<accession>A0A8S1QEG2</accession>
<dbReference type="OrthoDB" id="285418at2759"/>
<dbReference type="InterPro" id="IPR016130">
    <property type="entry name" value="Tyr_Pase_AS"/>
</dbReference>
<keyword evidence="1" id="KW-0378">Hydrolase</keyword>
<dbReference type="GO" id="GO:0004721">
    <property type="term" value="F:phosphoprotein phosphatase activity"/>
    <property type="evidence" value="ECO:0007669"/>
    <property type="project" value="UniProtKB-KW"/>
</dbReference>
<keyword evidence="1" id="KW-0904">Protein phosphatase</keyword>
<evidence type="ECO:0000313" key="5">
    <source>
        <dbReference type="Proteomes" id="UP000692954"/>
    </source>
</evidence>
<reference evidence="4" key="1">
    <citation type="submission" date="2021-01" db="EMBL/GenBank/DDBJ databases">
        <authorList>
            <consortium name="Genoscope - CEA"/>
            <person name="William W."/>
        </authorList>
    </citation>
    <scope>NUCLEOTIDE SEQUENCE</scope>
</reference>
<dbReference type="Pfam" id="PF00782">
    <property type="entry name" value="DSPc"/>
    <property type="match status" value="1"/>
</dbReference>
<dbReference type="PANTHER" id="PTHR45864">
    <property type="entry name" value="SLINGSHOT PROTEIN PHOSPHATASE HOMOLOG"/>
    <property type="match status" value="1"/>
</dbReference>
<keyword evidence="5" id="KW-1185">Reference proteome</keyword>
<dbReference type="InterPro" id="IPR000387">
    <property type="entry name" value="Tyr_Pase_dom"/>
</dbReference>
<protein>
    <submittedName>
        <fullName evidence="4">Uncharacterized protein</fullName>
    </submittedName>
</protein>
<gene>
    <name evidence="4" type="ORF">PSON_ATCC_30995.1.T1050091</name>
</gene>
<dbReference type="GO" id="GO:0030837">
    <property type="term" value="P:negative regulation of actin filament polymerization"/>
    <property type="evidence" value="ECO:0007669"/>
    <property type="project" value="InterPro"/>
</dbReference>
<dbReference type="CDD" id="cd14498">
    <property type="entry name" value="DSP"/>
    <property type="match status" value="1"/>
</dbReference>